<proteinExistence type="predicted"/>
<accession>A0ABD1PVP9</accession>
<keyword evidence="2" id="KW-0732">Signal</keyword>
<evidence type="ECO:0000313" key="3">
    <source>
        <dbReference type="EMBL" id="KAL2468017.1"/>
    </source>
</evidence>
<evidence type="ECO:0000256" key="1">
    <source>
        <dbReference type="SAM" id="MobiDB-lite"/>
    </source>
</evidence>
<gene>
    <name evidence="3" type="ORF">Fot_51542</name>
</gene>
<name>A0ABD1PVP9_9LAMI</name>
<reference evidence="4" key="1">
    <citation type="submission" date="2024-07" db="EMBL/GenBank/DDBJ databases">
        <title>Two chromosome-level genome assemblies of Korean endemic species Abeliophyllum distichum and Forsythia ovata (Oleaceae).</title>
        <authorList>
            <person name="Jang H."/>
        </authorList>
    </citation>
    <scope>NUCLEOTIDE SEQUENCE [LARGE SCALE GENOMIC DNA]</scope>
</reference>
<feature type="signal peptide" evidence="2">
    <location>
        <begin position="1"/>
        <end position="23"/>
    </location>
</feature>
<feature type="compositionally biased region" description="Basic residues" evidence="1">
    <location>
        <begin position="100"/>
        <end position="109"/>
    </location>
</feature>
<sequence>MDGRIYYHSIVLLWLAFIKRIDAPNSHSEIVGDLPTIEEPPEQTRRNRGKPEQTQTPEQRGPLGRRQRRVNGGDVRRQRRLNHQNSDHSDGDRASITRTARARQQRRVNRWRPRQWWVAGTRDF</sequence>
<evidence type="ECO:0000313" key="4">
    <source>
        <dbReference type="Proteomes" id="UP001604277"/>
    </source>
</evidence>
<keyword evidence="4" id="KW-1185">Reference proteome</keyword>
<feature type="chain" id="PRO_5044794105" description="Secreted protein" evidence="2">
    <location>
        <begin position="24"/>
        <end position="124"/>
    </location>
</feature>
<feature type="compositionally biased region" description="Basic and acidic residues" evidence="1">
    <location>
        <begin position="85"/>
        <end position="95"/>
    </location>
</feature>
<protein>
    <recommendedName>
        <fullName evidence="5">Secreted protein</fullName>
    </recommendedName>
</protein>
<feature type="compositionally biased region" description="Basic and acidic residues" evidence="1">
    <location>
        <begin position="42"/>
        <end position="51"/>
    </location>
</feature>
<dbReference type="AlphaFoldDB" id="A0ABD1PVP9"/>
<comment type="caution">
    <text evidence="3">The sequence shown here is derived from an EMBL/GenBank/DDBJ whole genome shotgun (WGS) entry which is preliminary data.</text>
</comment>
<evidence type="ECO:0000256" key="2">
    <source>
        <dbReference type="SAM" id="SignalP"/>
    </source>
</evidence>
<feature type="region of interest" description="Disordered" evidence="1">
    <location>
        <begin position="25"/>
        <end position="109"/>
    </location>
</feature>
<organism evidence="3 4">
    <name type="scientific">Forsythia ovata</name>
    <dbReference type="NCBI Taxonomy" id="205694"/>
    <lineage>
        <taxon>Eukaryota</taxon>
        <taxon>Viridiplantae</taxon>
        <taxon>Streptophyta</taxon>
        <taxon>Embryophyta</taxon>
        <taxon>Tracheophyta</taxon>
        <taxon>Spermatophyta</taxon>
        <taxon>Magnoliopsida</taxon>
        <taxon>eudicotyledons</taxon>
        <taxon>Gunneridae</taxon>
        <taxon>Pentapetalae</taxon>
        <taxon>asterids</taxon>
        <taxon>lamiids</taxon>
        <taxon>Lamiales</taxon>
        <taxon>Oleaceae</taxon>
        <taxon>Forsythieae</taxon>
        <taxon>Forsythia</taxon>
    </lineage>
</organism>
<evidence type="ECO:0008006" key="5">
    <source>
        <dbReference type="Google" id="ProtNLM"/>
    </source>
</evidence>
<dbReference type="EMBL" id="JBFOLJ010000017">
    <property type="protein sequence ID" value="KAL2468017.1"/>
    <property type="molecule type" value="Genomic_DNA"/>
</dbReference>
<dbReference type="Proteomes" id="UP001604277">
    <property type="component" value="Unassembled WGS sequence"/>
</dbReference>